<keyword evidence="2" id="KW-1185">Reference proteome</keyword>
<proteinExistence type="predicted"/>
<gene>
    <name evidence="1" type="ORF">AN396_10085</name>
</gene>
<evidence type="ECO:0000313" key="2">
    <source>
        <dbReference type="Proteomes" id="UP000188605"/>
    </source>
</evidence>
<name>A0ACC8X9N7_9FIRM</name>
<comment type="caution">
    <text evidence="1">The sequence shown here is derived from an EMBL/GenBank/DDBJ whole genome shotgun (WGS) entry which is preliminary data.</text>
</comment>
<reference evidence="1" key="1">
    <citation type="submission" date="2016-08" db="EMBL/GenBank/DDBJ databases">
        <authorList>
            <person name="Ngugi D.K."/>
            <person name="Miyake S."/>
            <person name="Stingl U."/>
        </authorList>
    </citation>
    <scope>NUCLEOTIDE SEQUENCE</scope>
    <source>
        <strain evidence="1">SCG-B11WGA-EpuloA1</strain>
    </source>
</reference>
<sequence>MIAVRRQVLKRTDKRFNELDNICFLSKNLYNATLYEMRQSYFKTKMYLKYETINKKFTPENQVDYRALPAKVSKMTQMLAEQGFKSYREKKKKGDAKARLPKYLVKDGRQVVNYTKQALSFKKKGCVKLSRTEIYIEIGELDVNFVRITPRGNHIIVEIGYEIEEKEIQNNERYASIDLGINNLATITSNVFKPFIINGRALKGINQYYNKNLAIQKSKLEKINLKTSKKVKNLHIKRNNKINDCLHKATRLLVNYLVSKQISILIIGYNKGWKQNTDMGTENNQKFYNIPFYKFKKMLKYKCKVEGITLIEQEERYTSQASFLDKEKVSKKINFMGKRIKRGLFETKNKILINADVNASYNILKKYLTKKGVWNEKIFSDCIEVYSTPLLRNF</sequence>
<protein>
    <submittedName>
        <fullName evidence="1">Uncharacterized protein</fullName>
    </submittedName>
</protein>
<accession>A0ACC8X9N7</accession>
<evidence type="ECO:0000313" key="1">
    <source>
        <dbReference type="EMBL" id="ONI38754.1"/>
    </source>
</evidence>
<dbReference type="Proteomes" id="UP000188605">
    <property type="component" value="Unassembled WGS sequence"/>
</dbReference>
<dbReference type="EMBL" id="LJDB01000079">
    <property type="protein sequence ID" value="ONI38754.1"/>
    <property type="molecule type" value="Genomic_DNA"/>
</dbReference>
<organism evidence="1 2">
    <name type="scientific">Candidatus Epulonipiscium fishelsonii</name>
    <dbReference type="NCBI Taxonomy" id="77094"/>
    <lineage>
        <taxon>Bacteria</taxon>
        <taxon>Bacillati</taxon>
        <taxon>Bacillota</taxon>
        <taxon>Clostridia</taxon>
        <taxon>Lachnospirales</taxon>
        <taxon>Lachnospiraceae</taxon>
        <taxon>Candidatus Epulonipiscium</taxon>
    </lineage>
</organism>